<feature type="compositionally biased region" description="Polar residues" evidence="1">
    <location>
        <begin position="287"/>
        <end position="300"/>
    </location>
</feature>
<proteinExistence type="predicted"/>
<keyword evidence="3" id="KW-1185">Reference proteome</keyword>
<feature type="compositionally biased region" description="Basic residues" evidence="1">
    <location>
        <begin position="244"/>
        <end position="258"/>
    </location>
</feature>
<accession>A0AAD1UCI8</accession>
<feature type="compositionally biased region" description="Low complexity" evidence="1">
    <location>
        <begin position="261"/>
        <end position="273"/>
    </location>
</feature>
<evidence type="ECO:0000256" key="1">
    <source>
        <dbReference type="SAM" id="MobiDB-lite"/>
    </source>
</evidence>
<reference evidence="2" key="1">
    <citation type="submission" date="2023-07" db="EMBL/GenBank/DDBJ databases">
        <authorList>
            <consortium name="AG Swart"/>
            <person name="Singh M."/>
            <person name="Singh A."/>
            <person name="Seah K."/>
            <person name="Emmerich C."/>
        </authorList>
    </citation>
    <scope>NUCLEOTIDE SEQUENCE</scope>
    <source>
        <strain evidence="2">DP1</strain>
    </source>
</reference>
<dbReference type="EMBL" id="CAMPGE010007738">
    <property type="protein sequence ID" value="CAI2366653.1"/>
    <property type="molecule type" value="Genomic_DNA"/>
</dbReference>
<evidence type="ECO:0000313" key="2">
    <source>
        <dbReference type="EMBL" id="CAI2366653.1"/>
    </source>
</evidence>
<comment type="caution">
    <text evidence="2">The sequence shown here is derived from an EMBL/GenBank/DDBJ whole genome shotgun (WGS) entry which is preliminary data.</text>
</comment>
<sequence length="300" mass="33545">MATFGKRFSSTLSRKSRNNSKMLNCTQDQCEKCTQALRQIIACNNCFSSLGKNLVKILMTQLKNLDSSNPCNSLTLESSYNHGHVSQYDLDQTRDMGQNKTMHNLPSNGYSAYKLNIPMAQKYETPKALPKPFGHSVVVDADGSFISNDDLSEKKSNLSRVKSLKPGPHIIQKMKKNSSCVKSRSKFKVISNVLKRNRQSSMSKKQIIKKSISLLKQGLLKKLTTDLNSIGGHKKSLLILEPKPKKKSAQVKNSKTKAKYPNQLQPPQNDDQNSMNGSFRLSDGLKSITSKDSSWLSRKS</sequence>
<name>A0AAD1UCI8_EUPCR</name>
<organism evidence="2 3">
    <name type="scientific">Euplotes crassus</name>
    <dbReference type="NCBI Taxonomy" id="5936"/>
    <lineage>
        <taxon>Eukaryota</taxon>
        <taxon>Sar</taxon>
        <taxon>Alveolata</taxon>
        <taxon>Ciliophora</taxon>
        <taxon>Intramacronucleata</taxon>
        <taxon>Spirotrichea</taxon>
        <taxon>Hypotrichia</taxon>
        <taxon>Euplotida</taxon>
        <taxon>Euplotidae</taxon>
        <taxon>Moneuplotes</taxon>
    </lineage>
</organism>
<feature type="region of interest" description="Disordered" evidence="1">
    <location>
        <begin position="243"/>
        <end position="300"/>
    </location>
</feature>
<protein>
    <submittedName>
        <fullName evidence="2">Uncharacterized protein</fullName>
    </submittedName>
</protein>
<gene>
    <name evidence="2" type="ORF">ECRASSUSDP1_LOCUS7926</name>
</gene>
<dbReference type="AlphaFoldDB" id="A0AAD1UCI8"/>
<evidence type="ECO:0000313" key="3">
    <source>
        <dbReference type="Proteomes" id="UP001295684"/>
    </source>
</evidence>
<dbReference type="Proteomes" id="UP001295684">
    <property type="component" value="Unassembled WGS sequence"/>
</dbReference>